<dbReference type="InterPro" id="IPR019888">
    <property type="entry name" value="Tscrpt_reg_AsnC-like"/>
</dbReference>
<evidence type="ECO:0000313" key="6">
    <source>
        <dbReference type="Proteomes" id="UP000515860"/>
    </source>
</evidence>
<proteinExistence type="predicted"/>
<dbReference type="KEGG" id="whj:H9Q79_00600"/>
<evidence type="ECO:0000313" key="5">
    <source>
        <dbReference type="EMBL" id="QNM08853.1"/>
    </source>
</evidence>
<gene>
    <name evidence="5" type="ORF">H9Q79_00600</name>
</gene>
<dbReference type="SUPFAM" id="SSF46785">
    <property type="entry name" value="Winged helix' DNA-binding domain"/>
    <property type="match status" value="1"/>
</dbReference>
<dbReference type="PANTHER" id="PTHR30154">
    <property type="entry name" value="LEUCINE-RESPONSIVE REGULATORY PROTEIN"/>
    <property type="match status" value="1"/>
</dbReference>
<organism evidence="5 6">
    <name type="scientific">Wansuia hejianensis</name>
    <dbReference type="NCBI Taxonomy" id="2763667"/>
    <lineage>
        <taxon>Bacteria</taxon>
        <taxon>Bacillati</taxon>
        <taxon>Bacillota</taxon>
        <taxon>Clostridia</taxon>
        <taxon>Lachnospirales</taxon>
        <taxon>Lachnospiraceae</taxon>
        <taxon>Wansuia</taxon>
    </lineage>
</organism>
<dbReference type="GO" id="GO:0005829">
    <property type="term" value="C:cytosol"/>
    <property type="evidence" value="ECO:0007669"/>
    <property type="project" value="TreeGrafter"/>
</dbReference>
<dbReference type="AlphaFoldDB" id="A0A7G9GDH1"/>
<dbReference type="InterPro" id="IPR019887">
    <property type="entry name" value="Tscrpt_reg_AsnC/Lrp_C"/>
</dbReference>
<dbReference type="PANTHER" id="PTHR30154:SF34">
    <property type="entry name" value="TRANSCRIPTIONAL REGULATOR AZLB"/>
    <property type="match status" value="1"/>
</dbReference>
<dbReference type="CDD" id="cd00090">
    <property type="entry name" value="HTH_ARSR"/>
    <property type="match status" value="1"/>
</dbReference>
<reference evidence="5 6" key="1">
    <citation type="submission" date="2020-08" db="EMBL/GenBank/DDBJ databases">
        <authorList>
            <person name="Liu C."/>
            <person name="Sun Q."/>
        </authorList>
    </citation>
    <scope>NUCLEOTIDE SEQUENCE [LARGE SCALE GENOMIC DNA]</scope>
    <source>
        <strain evidence="5 6">NSJ-29</strain>
    </source>
</reference>
<dbReference type="PROSITE" id="PS50956">
    <property type="entry name" value="HTH_ASNC_2"/>
    <property type="match status" value="1"/>
</dbReference>
<keyword evidence="1" id="KW-0805">Transcription regulation</keyword>
<dbReference type="RefSeq" id="WP_249328980.1">
    <property type="nucleotide sequence ID" value="NZ_CP060635.1"/>
</dbReference>
<dbReference type="Gene3D" id="1.10.10.10">
    <property type="entry name" value="Winged helix-like DNA-binding domain superfamily/Winged helix DNA-binding domain"/>
    <property type="match status" value="1"/>
</dbReference>
<keyword evidence="2" id="KW-0238">DNA-binding</keyword>
<protein>
    <submittedName>
        <fullName evidence="5">Lrp/AsnC family transcriptional regulator</fullName>
    </submittedName>
</protein>
<evidence type="ECO:0000256" key="1">
    <source>
        <dbReference type="ARBA" id="ARBA00023015"/>
    </source>
</evidence>
<keyword evidence="3" id="KW-0804">Transcription</keyword>
<sequence>MKHILDDTDKKIIELLQQNGRTPLKRIADEVFLSPPTVSARIDRLEKDGVIIGYFANINPEAFDYHIKAFINLEVEPIRKKEFYPYIEKIPNVIECNCVTGDYSMLMEVVFHTTAELDQFIGQLQHFGRTKTQIVFSTSVNHRGIPIEHDTAEA</sequence>
<evidence type="ECO:0000259" key="4">
    <source>
        <dbReference type="PROSITE" id="PS50956"/>
    </source>
</evidence>
<dbReference type="EMBL" id="CP060635">
    <property type="protein sequence ID" value="QNM08853.1"/>
    <property type="molecule type" value="Genomic_DNA"/>
</dbReference>
<dbReference type="SUPFAM" id="SSF54909">
    <property type="entry name" value="Dimeric alpha+beta barrel"/>
    <property type="match status" value="1"/>
</dbReference>
<dbReference type="SMART" id="SM00344">
    <property type="entry name" value="HTH_ASNC"/>
    <property type="match status" value="1"/>
</dbReference>
<evidence type="ECO:0000256" key="2">
    <source>
        <dbReference type="ARBA" id="ARBA00023125"/>
    </source>
</evidence>
<name>A0A7G9GDH1_9FIRM</name>
<dbReference type="Gene3D" id="3.30.70.920">
    <property type="match status" value="1"/>
</dbReference>
<dbReference type="GO" id="GO:0043565">
    <property type="term" value="F:sequence-specific DNA binding"/>
    <property type="evidence" value="ECO:0007669"/>
    <property type="project" value="InterPro"/>
</dbReference>
<evidence type="ECO:0000256" key="3">
    <source>
        <dbReference type="ARBA" id="ARBA00023163"/>
    </source>
</evidence>
<accession>A0A7G9GDH1</accession>
<dbReference type="InterPro" id="IPR000485">
    <property type="entry name" value="AsnC-type_HTH_dom"/>
</dbReference>
<dbReference type="Pfam" id="PF01037">
    <property type="entry name" value="AsnC_trans_reg"/>
    <property type="match status" value="1"/>
</dbReference>
<dbReference type="InterPro" id="IPR011991">
    <property type="entry name" value="ArsR-like_HTH"/>
</dbReference>
<dbReference type="InterPro" id="IPR011008">
    <property type="entry name" value="Dimeric_a/b-barrel"/>
</dbReference>
<keyword evidence="6" id="KW-1185">Reference proteome</keyword>
<dbReference type="InterPro" id="IPR036390">
    <property type="entry name" value="WH_DNA-bd_sf"/>
</dbReference>
<dbReference type="GO" id="GO:0043200">
    <property type="term" value="P:response to amino acid"/>
    <property type="evidence" value="ECO:0007669"/>
    <property type="project" value="TreeGrafter"/>
</dbReference>
<dbReference type="Pfam" id="PF13412">
    <property type="entry name" value="HTH_24"/>
    <property type="match status" value="1"/>
</dbReference>
<dbReference type="InterPro" id="IPR036388">
    <property type="entry name" value="WH-like_DNA-bd_sf"/>
</dbReference>
<dbReference type="Proteomes" id="UP000515860">
    <property type="component" value="Chromosome"/>
</dbReference>
<feature type="domain" description="HTH asnC-type" evidence="4">
    <location>
        <begin position="5"/>
        <end position="66"/>
    </location>
</feature>
<dbReference type="PRINTS" id="PR00033">
    <property type="entry name" value="HTHASNC"/>
</dbReference>